<dbReference type="PANTHER" id="PTHR30146:SF148">
    <property type="entry name" value="HTH-TYPE TRANSCRIPTIONAL REPRESSOR PURR-RELATED"/>
    <property type="match status" value="1"/>
</dbReference>
<dbReference type="Pfam" id="PF13377">
    <property type="entry name" value="Peripla_BP_3"/>
    <property type="match status" value="1"/>
</dbReference>
<dbReference type="Proteomes" id="UP000280726">
    <property type="component" value="Unassembled WGS sequence"/>
</dbReference>
<organism evidence="6 7">
    <name type="scientific">Georgenia muralis</name>
    <dbReference type="NCBI Taxonomy" id="154117"/>
    <lineage>
        <taxon>Bacteria</taxon>
        <taxon>Bacillati</taxon>
        <taxon>Actinomycetota</taxon>
        <taxon>Actinomycetes</taxon>
        <taxon>Micrococcales</taxon>
        <taxon>Bogoriellaceae</taxon>
        <taxon>Georgenia</taxon>
    </lineage>
</organism>
<dbReference type="EMBL" id="RKRA01000001">
    <property type="protein sequence ID" value="RPF26270.1"/>
    <property type="molecule type" value="Genomic_DNA"/>
</dbReference>
<keyword evidence="1" id="KW-0678">Repressor</keyword>
<dbReference type="PANTHER" id="PTHR30146">
    <property type="entry name" value="LACI-RELATED TRANSCRIPTIONAL REPRESSOR"/>
    <property type="match status" value="1"/>
</dbReference>
<accession>A0A3N4Z575</accession>
<feature type="domain" description="HTH lacI-type" evidence="5">
    <location>
        <begin position="4"/>
        <end position="58"/>
    </location>
</feature>
<dbReference type="Pfam" id="PF00356">
    <property type="entry name" value="LacI"/>
    <property type="match status" value="1"/>
</dbReference>
<dbReference type="RefSeq" id="WP_123914645.1">
    <property type="nucleotide sequence ID" value="NZ_RKRA01000001.1"/>
</dbReference>
<comment type="caution">
    <text evidence="6">The sequence shown here is derived from an EMBL/GenBank/DDBJ whole genome shotgun (WGS) entry which is preliminary data.</text>
</comment>
<dbReference type="Gene3D" id="3.40.50.2300">
    <property type="match status" value="2"/>
</dbReference>
<dbReference type="PROSITE" id="PS50932">
    <property type="entry name" value="HTH_LACI_2"/>
    <property type="match status" value="1"/>
</dbReference>
<evidence type="ECO:0000256" key="2">
    <source>
        <dbReference type="ARBA" id="ARBA00023015"/>
    </source>
</evidence>
<evidence type="ECO:0000313" key="7">
    <source>
        <dbReference type="Proteomes" id="UP000280726"/>
    </source>
</evidence>
<keyword evidence="7" id="KW-1185">Reference proteome</keyword>
<evidence type="ECO:0000256" key="3">
    <source>
        <dbReference type="ARBA" id="ARBA00023125"/>
    </source>
</evidence>
<dbReference type="GO" id="GO:0000976">
    <property type="term" value="F:transcription cis-regulatory region binding"/>
    <property type="evidence" value="ECO:0007669"/>
    <property type="project" value="TreeGrafter"/>
</dbReference>
<name>A0A3N4Z575_9MICO</name>
<sequence length="338" mass="36309">MGRVTLNDVSARAGVSRATASLVVRGSGRISAATSARVREAMEELGYVYDRRAAGLRGTRSMTLGVVVTEIRNPFVSELVMALESDLHDGGYTVLVGHSHDEAAREAELLATMVERHVDGILLHPAQDSDPASVDRYTARSGTPLVLVMRHFGDDHHYVGPDNVAAGRTLGVHLRDIGVRSVQMVGGPANSSARRERLEGLRQGLGKGIELDPGERTATPTNYSDVGERAMAQVFDHGRLADAVVGFSDVVTMGMYSEMYRRGLVPGKDVAVASFDDIVMAGWLNPPLTSVATRPIAVGGEAAALLMEQIATPGPAQVRLLEPELRLRASTLSWRPRR</sequence>
<dbReference type="CDD" id="cd01392">
    <property type="entry name" value="HTH_LacI"/>
    <property type="match status" value="1"/>
</dbReference>
<evidence type="ECO:0000259" key="5">
    <source>
        <dbReference type="PROSITE" id="PS50932"/>
    </source>
</evidence>
<dbReference type="AlphaFoldDB" id="A0A3N4Z575"/>
<dbReference type="InterPro" id="IPR000843">
    <property type="entry name" value="HTH_LacI"/>
</dbReference>
<protein>
    <submittedName>
        <fullName evidence="6">LacI family transcriptional regulator</fullName>
    </submittedName>
</protein>
<gene>
    <name evidence="6" type="ORF">EDD32_0704</name>
</gene>
<dbReference type="Gene3D" id="1.10.260.40">
    <property type="entry name" value="lambda repressor-like DNA-binding domains"/>
    <property type="match status" value="1"/>
</dbReference>
<dbReference type="SMART" id="SM00354">
    <property type="entry name" value="HTH_LACI"/>
    <property type="match status" value="1"/>
</dbReference>
<evidence type="ECO:0000313" key="6">
    <source>
        <dbReference type="EMBL" id="RPF26270.1"/>
    </source>
</evidence>
<dbReference type="SUPFAM" id="SSF47413">
    <property type="entry name" value="lambda repressor-like DNA-binding domains"/>
    <property type="match status" value="1"/>
</dbReference>
<reference evidence="6 7" key="1">
    <citation type="submission" date="2018-11" db="EMBL/GenBank/DDBJ databases">
        <title>Sequencing the genomes of 1000 actinobacteria strains.</title>
        <authorList>
            <person name="Klenk H.-P."/>
        </authorList>
    </citation>
    <scope>NUCLEOTIDE SEQUENCE [LARGE SCALE GENOMIC DNA]</scope>
    <source>
        <strain evidence="6 7">DSM 14418</strain>
    </source>
</reference>
<proteinExistence type="predicted"/>
<evidence type="ECO:0000256" key="1">
    <source>
        <dbReference type="ARBA" id="ARBA00022491"/>
    </source>
</evidence>
<keyword evidence="3" id="KW-0238">DNA-binding</keyword>
<keyword evidence="4" id="KW-0804">Transcription</keyword>
<dbReference type="SUPFAM" id="SSF53822">
    <property type="entry name" value="Periplasmic binding protein-like I"/>
    <property type="match status" value="1"/>
</dbReference>
<dbReference type="OrthoDB" id="37081at2"/>
<dbReference type="InterPro" id="IPR010982">
    <property type="entry name" value="Lambda_DNA-bd_dom_sf"/>
</dbReference>
<dbReference type="InterPro" id="IPR028082">
    <property type="entry name" value="Peripla_BP_I"/>
</dbReference>
<dbReference type="InterPro" id="IPR046335">
    <property type="entry name" value="LacI/GalR-like_sensor"/>
</dbReference>
<evidence type="ECO:0000256" key="4">
    <source>
        <dbReference type="ARBA" id="ARBA00023163"/>
    </source>
</evidence>
<dbReference type="GO" id="GO:0003700">
    <property type="term" value="F:DNA-binding transcription factor activity"/>
    <property type="evidence" value="ECO:0007669"/>
    <property type="project" value="TreeGrafter"/>
</dbReference>
<keyword evidence="2" id="KW-0805">Transcription regulation</keyword>